<comment type="caution">
    <text evidence="4">The sequence shown here is derived from an EMBL/GenBank/DDBJ whole genome shotgun (WGS) entry which is preliminary data.</text>
</comment>
<dbReference type="InterPro" id="IPR029044">
    <property type="entry name" value="Nucleotide-diphossugar_trans"/>
</dbReference>
<sequence>MSRTAAILLCAGRGERLGHDVPKAMVPLAGRPLFTWALEALQLAPSVDDVVVVGDTRMLRELLAASGRASTKIVAWVEGGAERQHSVARGLAAVPEACDLVAVHDGARALVSVDVIERAIAAAREDGAVLAAVALADTLKRVEDGVVTATPSRDGLWCAQTPQVFRRDWLVAAHAAASAVATDDAALVEAAGHAVRVSPGDTANFKITTAADLATAEALLAARPAATRREHRS</sequence>
<dbReference type="EMBL" id="JACRIW010000084">
    <property type="protein sequence ID" value="MBI5170219.1"/>
    <property type="molecule type" value="Genomic_DNA"/>
</dbReference>
<comment type="function">
    <text evidence="3">Catalyzes the formation of 4-diphosphocytidyl-2-C-methyl-D-erythritol from CTP and 2-C-methyl-D-erythritol 4-phosphate (MEP).</text>
</comment>
<evidence type="ECO:0000256" key="3">
    <source>
        <dbReference type="HAMAP-Rule" id="MF_00108"/>
    </source>
</evidence>
<accession>A0A933WBD5</accession>
<dbReference type="InterPro" id="IPR001228">
    <property type="entry name" value="IspD"/>
</dbReference>
<reference evidence="4" key="1">
    <citation type="submission" date="2020-07" db="EMBL/GenBank/DDBJ databases">
        <title>Huge and variable diversity of episymbiotic CPR bacteria and DPANN archaea in groundwater ecosystems.</title>
        <authorList>
            <person name="He C.Y."/>
            <person name="Keren R."/>
            <person name="Whittaker M."/>
            <person name="Farag I.F."/>
            <person name="Doudna J."/>
            <person name="Cate J.H.D."/>
            <person name="Banfield J.F."/>
        </authorList>
    </citation>
    <scope>NUCLEOTIDE SEQUENCE</scope>
    <source>
        <strain evidence="4">NC_groundwater_1813_Pr3_B-0.1um_71_17</strain>
    </source>
</reference>
<proteinExistence type="inferred from homology"/>
<comment type="pathway">
    <text evidence="3">Isoprenoid biosynthesis; isopentenyl diphosphate biosynthesis via DXP pathway; isopentenyl diphosphate from 1-deoxy-D-xylulose 5-phosphate: step 2/6.</text>
</comment>
<dbReference type="PANTHER" id="PTHR32125">
    <property type="entry name" value="2-C-METHYL-D-ERYTHRITOL 4-PHOSPHATE CYTIDYLYLTRANSFERASE, CHLOROPLASTIC"/>
    <property type="match status" value="1"/>
</dbReference>
<dbReference type="GO" id="GO:0019288">
    <property type="term" value="P:isopentenyl diphosphate biosynthetic process, methylerythritol 4-phosphate pathway"/>
    <property type="evidence" value="ECO:0007669"/>
    <property type="project" value="UniProtKB-UniRule"/>
</dbReference>
<dbReference type="Proteomes" id="UP000696931">
    <property type="component" value="Unassembled WGS sequence"/>
</dbReference>
<feature type="site" description="Positions MEP for the nucleophilic attack" evidence="3">
    <location>
        <position position="206"/>
    </location>
</feature>
<keyword evidence="2 3" id="KW-0548">Nucleotidyltransferase</keyword>
<evidence type="ECO:0000256" key="2">
    <source>
        <dbReference type="ARBA" id="ARBA00022695"/>
    </source>
</evidence>
<dbReference type="NCBIfam" id="TIGR00453">
    <property type="entry name" value="ispD"/>
    <property type="match status" value="1"/>
</dbReference>
<keyword evidence="1 3" id="KW-0808">Transferase</keyword>
<feature type="site" description="Transition state stabilizer" evidence="3">
    <location>
        <position position="23"/>
    </location>
</feature>
<gene>
    <name evidence="3 4" type="primary">ispD</name>
    <name evidence="4" type="ORF">HZA61_12085</name>
</gene>
<dbReference type="InterPro" id="IPR034683">
    <property type="entry name" value="IspD/TarI"/>
</dbReference>
<dbReference type="HAMAP" id="MF_00108">
    <property type="entry name" value="IspD"/>
    <property type="match status" value="1"/>
</dbReference>
<dbReference type="CDD" id="cd02516">
    <property type="entry name" value="CDP-ME_synthetase"/>
    <property type="match status" value="1"/>
</dbReference>
<dbReference type="Pfam" id="PF01128">
    <property type="entry name" value="IspD"/>
    <property type="match status" value="1"/>
</dbReference>
<dbReference type="Gene3D" id="3.90.550.10">
    <property type="entry name" value="Spore Coat Polysaccharide Biosynthesis Protein SpsA, Chain A"/>
    <property type="match status" value="1"/>
</dbReference>
<dbReference type="GO" id="GO:0050518">
    <property type="term" value="F:2-C-methyl-D-erythritol 4-phosphate cytidylyltransferase activity"/>
    <property type="evidence" value="ECO:0007669"/>
    <property type="project" value="UniProtKB-UniRule"/>
</dbReference>
<evidence type="ECO:0000256" key="1">
    <source>
        <dbReference type="ARBA" id="ARBA00022679"/>
    </source>
</evidence>
<comment type="similarity">
    <text evidence="3">Belongs to the IspD/TarI cytidylyltransferase family. IspD subfamily.</text>
</comment>
<feature type="site" description="Transition state stabilizer" evidence="3">
    <location>
        <position position="16"/>
    </location>
</feature>
<keyword evidence="3" id="KW-0414">Isoprene biosynthesis</keyword>
<dbReference type="SUPFAM" id="SSF53448">
    <property type="entry name" value="Nucleotide-diphospho-sugar transferases"/>
    <property type="match status" value="1"/>
</dbReference>
<name>A0A933WBD5_UNCEI</name>
<organism evidence="4 5">
    <name type="scientific">Eiseniibacteriota bacterium</name>
    <dbReference type="NCBI Taxonomy" id="2212470"/>
    <lineage>
        <taxon>Bacteria</taxon>
        <taxon>Candidatus Eiseniibacteriota</taxon>
    </lineage>
</organism>
<dbReference type="PANTHER" id="PTHR32125:SF4">
    <property type="entry name" value="2-C-METHYL-D-ERYTHRITOL 4-PHOSPHATE CYTIDYLYLTRANSFERASE, CHLOROPLASTIC"/>
    <property type="match status" value="1"/>
</dbReference>
<comment type="catalytic activity">
    <reaction evidence="3">
        <text>2-C-methyl-D-erythritol 4-phosphate + CTP + H(+) = 4-CDP-2-C-methyl-D-erythritol + diphosphate</text>
        <dbReference type="Rhea" id="RHEA:13429"/>
        <dbReference type="ChEBI" id="CHEBI:15378"/>
        <dbReference type="ChEBI" id="CHEBI:33019"/>
        <dbReference type="ChEBI" id="CHEBI:37563"/>
        <dbReference type="ChEBI" id="CHEBI:57823"/>
        <dbReference type="ChEBI" id="CHEBI:58262"/>
        <dbReference type="EC" id="2.7.7.60"/>
    </reaction>
</comment>
<dbReference type="AlphaFoldDB" id="A0A933WBD5"/>
<feature type="site" description="Positions MEP for the nucleophilic attack" evidence="3">
    <location>
        <position position="153"/>
    </location>
</feature>
<evidence type="ECO:0000313" key="4">
    <source>
        <dbReference type="EMBL" id="MBI5170219.1"/>
    </source>
</evidence>
<evidence type="ECO:0000313" key="5">
    <source>
        <dbReference type="Proteomes" id="UP000696931"/>
    </source>
</evidence>
<dbReference type="EC" id="2.7.7.60" evidence="3"/>
<dbReference type="InterPro" id="IPR050088">
    <property type="entry name" value="IspD/TarI_cytidylyltransf_bact"/>
</dbReference>
<protein>
    <recommendedName>
        <fullName evidence="3">2-C-methyl-D-erythritol 4-phosphate cytidylyltransferase</fullName>
        <ecNumber evidence="3">2.7.7.60</ecNumber>
    </recommendedName>
    <alternativeName>
        <fullName evidence="3">4-diphosphocytidyl-2C-methyl-D-erythritol synthase</fullName>
    </alternativeName>
    <alternativeName>
        <fullName evidence="3">MEP cytidylyltransferase</fullName>
        <shortName evidence="3">MCT</shortName>
    </alternativeName>
</protein>
<dbReference type="FunFam" id="3.90.550.10:FF:000003">
    <property type="entry name" value="2-C-methyl-D-erythritol 4-phosphate cytidylyltransferase"/>
    <property type="match status" value="1"/>
</dbReference>